<dbReference type="AlphaFoldDB" id="A0A2G5SN80"/>
<dbReference type="Proteomes" id="UP000230233">
    <property type="component" value="Chromosome X"/>
</dbReference>
<dbReference type="GO" id="GO:0005576">
    <property type="term" value="C:extracellular region"/>
    <property type="evidence" value="ECO:0007669"/>
    <property type="project" value="UniProtKB-SubCell"/>
</dbReference>
<keyword evidence="7" id="KW-1185">Reference proteome</keyword>
<evidence type="ECO:0000256" key="1">
    <source>
        <dbReference type="ARBA" id="ARBA00004613"/>
    </source>
</evidence>
<comment type="subcellular location">
    <subcellularLocation>
        <location evidence="1">Secreted</location>
    </subcellularLocation>
</comment>
<evidence type="ECO:0000256" key="2">
    <source>
        <dbReference type="ARBA" id="ARBA00010112"/>
    </source>
</evidence>
<comment type="caution">
    <text evidence="6">The sequence shown here is derived from an EMBL/GenBank/DDBJ whole genome shotgun (WGS) entry which is preliminary data.</text>
</comment>
<dbReference type="Pfam" id="PF01060">
    <property type="entry name" value="TTR-52"/>
    <property type="match status" value="1"/>
</dbReference>
<reference evidence="7" key="1">
    <citation type="submission" date="2017-10" db="EMBL/GenBank/DDBJ databases">
        <title>Rapid genome shrinkage in a self-fertile nematode reveals novel sperm competition proteins.</title>
        <authorList>
            <person name="Yin D."/>
            <person name="Schwarz E.M."/>
            <person name="Thomas C.G."/>
            <person name="Felde R.L."/>
            <person name="Korf I.F."/>
            <person name="Cutter A.D."/>
            <person name="Schartner C.M."/>
            <person name="Ralston E.J."/>
            <person name="Meyer B.J."/>
            <person name="Haag E.S."/>
        </authorList>
    </citation>
    <scope>NUCLEOTIDE SEQUENCE [LARGE SCALE GENOMIC DNA]</scope>
    <source>
        <strain evidence="7">JU1422</strain>
    </source>
</reference>
<proteinExistence type="inferred from homology"/>
<feature type="signal peptide" evidence="5">
    <location>
        <begin position="1"/>
        <end position="20"/>
    </location>
</feature>
<evidence type="ECO:0000256" key="4">
    <source>
        <dbReference type="ARBA" id="ARBA00022729"/>
    </source>
</evidence>
<dbReference type="EMBL" id="PDUG01000006">
    <property type="protein sequence ID" value="PIC16343.1"/>
    <property type="molecule type" value="Genomic_DNA"/>
</dbReference>
<keyword evidence="3" id="KW-0964">Secreted</keyword>
<protein>
    <recommendedName>
        <fullName evidence="8">Transthyretin-like family protein</fullName>
    </recommendedName>
</protein>
<keyword evidence="4 5" id="KW-0732">Signal</keyword>
<organism evidence="6 7">
    <name type="scientific">Caenorhabditis nigoni</name>
    <dbReference type="NCBI Taxonomy" id="1611254"/>
    <lineage>
        <taxon>Eukaryota</taxon>
        <taxon>Metazoa</taxon>
        <taxon>Ecdysozoa</taxon>
        <taxon>Nematoda</taxon>
        <taxon>Chromadorea</taxon>
        <taxon>Rhabditida</taxon>
        <taxon>Rhabditina</taxon>
        <taxon>Rhabditomorpha</taxon>
        <taxon>Rhabditoidea</taxon>
        <taxon>Rhabditidae</taxon>
        <taxon>Peloderinae</taxon>
        <taxon>Caenorhabditis</taxon>
    </lineage>
</organism>
<dbReference type="PANTHER" id="PTHR21479">
    <property type="match status" value="1"/>
</dbReference>
<dbReference type="Gene3D" id="2.60.40.3330">
    <property type="match status" value="1"/>
</dbReference>
<evidence type="ECO:0000313" key="7">
    <source>
        <dbReference type="Proteomes" id="UP000230233"/>
    </source>
</evidence>
<evidence type="ECO:0000256" key="5">
    <source>
        <dbReference type="SAM" id="SignalP"/>
    </source>
</evidence>
<name>A0A2G5SN80_9PELO</name>
<dbReference type="OrthoDB" id="5904669at2759"/>
<gene>
    <name evidence="6" type="primary">Cnig_chr_X.g22982</name>
    <name evidence="6" type="ORF">B9Z55_022982</name>
</gene>
<feature type="chain" id="PRO_5013707325" description="Transthyretin-like family protein" evidence="5">
    <location>
        <begin position="21"/>
        <end position="145"/>
    </location>
</feature>
<comment type="similarity">
    <text evidence="2">Belongs to the nematode transthyretin-like family.</text>
</comment>
<dbReference type="InterPro" id="IPR038479">
    <property type="entry name" value="Transthyretin-like_sf"/>
</dbReference>
<evidence type="ECO:0000256" key="3">
    <source>
        <dbReference type="ARBA" id="ARBA00022525"/>
    </source>
</evidence>
<dbReference type="InterPro" id="IPR001534">
    <property type="entry name" value="Transthyretin-like"/>
</dbReference>
<evidence type="ECO:0008006" key="8">
    <source>
        <dbReference type="Google" id="ProtNLM"/>
    </source>
</evidence>
<dbReference type="GO" id="GO:0009986">
    <property type="term" value="C:cell surface"/>
    <property type="evidence" value="ECO:0007669"/>
    <property type="project" value="InterPro"/>
</dbReference>
<sequence>MGRFQVLLLLLAVSGPLVESLTTFRVNGTVTCATGKDFRVHVILMEDDDLGSDNMIAVQHTATARGTATFTLVGDQDDDVGVEYEPYLRIIHTCRNPENPKALTYEIPLGDVKKLRRYFDLYNYNVDITNKGEENYSIGGKSKFH</sequence>
<evidence type="ECO:0000313" key="6">
    <source>
        <dbReference type="EMBL" id="PIC16343.1"/>
    </source>
</evidence>
<accession>A0A2G5SN80</accession>